<reference evidence="2" key="1">
    <citation type="submission" date="2018-05" db="EMBL/GenBank/DDBJ databases">
        <authorList>
            <person name="Lanie J.A."/>
            <person name="Ng W.-L."/>
            <person name="Kazmierczak K.M."/>
            <person name="Andrzejewski T.M."/>
            <person name="Davidsen T.M."/>
            <person name="Wayne K.J."/>
            <person name="Tettelin H."/>
            <person name="Glass J.I."/>
            <person name="Rusch D."/>
            <person name="Podicherti R."/>
            <person name="Tsui H.-C.T."/>
            <person name="Winkler M.E."/>
        </authorList>
    </citation>
    <scope>NUCLEOTIDE SEQUENCE</scope>
</reference>
<proteinExistence type="predicted"/>
<organism evidence="2">
    <name type="scientific">marine metagenome</name>
    <dbReference type="NCBI Taxonomy" id="408172"/>
    <lineage>
        <taxon>unclassified sequences</taxon>
        <taxon>metagenomes</taxon>
        <taxon>ecological metagenomes</taxon>
    </lineage>
</organism>
<name>A0A382ICZ0_9ZZZZ</name>
<dbReference type="Gene3D" id="3.90.25.10">
    <property type="entry name" value="UDP-galactose 4-epimerase, domain 1"/>
    <property type="match status" value="1"/>
</dbReference>
<feature type="domain" description="RmlD-like substrate binding" evidence="1">
    <location>
        <begin position="3"/>
        <end position="228"/>
    </location>
</feature>
<dbReference type="EMBL" id="UINC01066555">
    <property type="protein sequence ID" value="SVB97388.1"/>
    <property type="molecule type" value="Genomic_DNA"/>
</dbReference>
<gene>
    <name evidence="2" type="ORF">METZ01_LOCUS250242</name>
</gene>
<evidence type="ECO:0000313" key="2">
    <source>
        <dbReference type="EMBL" id="SVB97388.1"/>
    </source>
</evidence>
<dbReference type="PANTHER" id="PTHR43242">
    <property type="entry name" value="NAD(P)-BINDING ROSSMANN-FOLD SUPERFAMILY PROTEIN"/>
    <property type="match status" value="1"/>
</dbReference>
<dbReference type="SUPFAM" id="SSF51735">
    <property type="entry name" value="NAD(P)-binding Rossmann-fold domains"/>
    <property type="match status" value="1"/>
</dbReference>
<dbReference type="Pfam" id="PF04321">
    <property type="entry name" value="RmlD_sub_bind"/>
    <property type="match status" value="1"/>
</dbReference>
<accession>A0A382ICZ0</accession>
<dbReference type="Gene3D" id="3.40.50.720">
    <property type="entry name" value="NAD(P)-binding Rossmann-like Domain"/>
    <property type="match status" value="1"/>
</dbReference>
<dbReference type="InterPro" id="IPR029903">
    <property type="entry name" value="RmlD-like-bd"/>
</dbReference>
<dbReference type="InterPro" id="IPR036291">
    <property type="entry name" value="NAD(P)-bd_dom_sf"/>
</dbReference>
<dbReference type="PANTHER" id="PTHR43242:SF1">
    <property type="entry name" value="NAD(P)-BINDING ROSSMANN-FOLD SUPERFAMILY PROTEIN"/>
    <property type="match status" value="1"/>
</dbReference>
<dbReference type="AlphaFoldDB" id="A0A382ICZ0"/>
<evidence type="ECO:0000259" key="1">
    <source>
        <dbReference type="Pfam" id="PF04321"/>
    </source>
</evidence>
<sequence length="259" mass="29755">MRLIIGGDSKIGEKISSNWDNQKLKFHSSTRRKELISKQRPFIDLSDLDHLNLECNYDSAIFCASQTSLSECESNPKESRKINVDAISKLAEILNSKGTFLLFLSTNQVFDGKKAYRKASDQKNPINEYGRQKSDVEENILKLSKSSVLRLSKVINHEDSLLIEWKNKLNSKEKIKAFDDMTLSPTSFGYVIKKIDLLLKHKREGIFHCRGGKDISYYEYAKQFAKLGNYPMNLIEKDSYKLSKKITFTPQSYTSLSEE</sequence>
<protein>
    <recommendedName>
        <fullName evidence="1">RmlD-like substrate binding domain-containing protein</fullName>
    </recommendedName>
</protein>